<keyword evidence="2" id="KW-1185">Reference proteome</keyword>
<comment type="caution">
    <text evidence="1">The sequence shown here is derived from an EMBL/GenBank/DDBJ whole genome shotgun (WGS) entry which is preliminary data.</text>
</comment>
<dbReference type="Proteomes" id="UP001596442">
    <property type="component" value="Unassembled WGS sequence"/>
</dbReference>
<name>A0ABD5SH41_9EURY</name>
<accession>A0ABD5SH41</accession>
<gene>
    <name evidence="1" type="ORF">ACFQEU_14085</name>
</gene>
<dbReference type="AlphaFoldDB" id="A0ABD5SH41"/>
<organism evidence="1 2">
    <name type="scientific">Halorubrum tibetense</name>
    <dbReference type="NCBI Taxonomy" id="175631"/>
    <lineage>
        <taxon>Archaea</taxon>
        <taxon>Methanobacteriati</taxon>
        <taxon>Methanobacteriota</taxon>
        <taxon>Stenosarchaea group</taxon>
        <taxon>Halobacteria</taxon>
        <taxon>Halobacteriales</taxon>
        <taxon>Haloferacaceae</taxon>
        <taxon>Halorubrum</taxon>
    </lineage>
</organism>
<reference evidence="1 2" key="1">
    <citation type="journal article" date="2019" name="Int. J. Syst. Evol. Microbiol.">
        <title>The Global Catalogue of Microorganisms (GCM) 10K type strain sequencing project: providing services to taxonomists for standard genome sequencing and annotation.</title>
        <authorList>
            <consortium name="The Broad Institute Genomics Platform"/>
            <consortium name="The Broad Institute Genome Sequencing Center for Infectious Disease"/>
            <person name="Wu L."/>
            <person name="Ma J."/>
        </authorList>
    </citation>
    <scope>NUCLEOTIDE SEQUENCE [LARGE SCALE GENOMIC DNA]</scope>
    <source>
        <strain evidence="1 2">CGMCC 1.3239</strain>
    </source>
</reference>
<sequence length="40" mass="3959">MGRLTAITVQFAIVGIAGASLAELTGVPDRTGDLSAGEAE</sequence>
<evidence type="ECO:0000313" key="1">
    <source>
        <dbReference type="EMBL" id="MFC6754578.1"/>
    </source>
</evidence>
<evidence type="ECO:0000313" key="2">
    <source>
        <dbReference type="Proteomes" id="UP001596442"/>
    </source>
</evidence>
<dbReference type="RefSeq" id="WP_379783174.1">
    <property type="nucleotide sequence ID" value="NZ_JBHSWW010000301.1"/>
</dbReference>
<protein>
    <submittedName>
        <fullName evidence="1">Uncharacterized protein</fullName>
    </submittedName>
</protein>
<proteinExistence type="predicted"/>
<dbReference type="EMBL" id="JBHSWW010000301">
    <property type="protein sequence ID" value="MFC6754578.1"/>
    <property type="molecule type" value="Genomic_DNA"/>
</dbReference>